<sequence>YRAPEILLGSTLYACPMDMWSVGCIFAEMCTLSPLFPGDSEIDEIFRIFRILGTPTPEDWPGIQELRDWKPTFPTWAPVGLKTKVPTLGNDGIDLLEKLLTYDPATRISAKRALEHPYFQGMDD</sequence>
<dbReference type="SUPFAM" id="SSF56112">
    <property type="entry name" value="Protein kinase-like (PK-like)"/>
    <property type="match status" value="1"/>
</dbReference>
<dbReference type="InterPro" id="IPR050108">
    <property type="entry name" value="CDK"/>
</dbReference>
<dbReference type="PANTHER" id="PTHR24056">
    <property type="entry name" value="CELL DIVISION PROTEIN KINASE"/>
    <property type="match status" value="1"/>
</dbReference>
<feature type="domain" description="Protein kinase" evidence="3">
    <location>
        <begin position="1"/>
        <end position="119"/>
    </location>
</feature>
<dbReference type="Pfam" id="PF00069">
    <property type="entry name" value="Pkinase"/>
    <property type="match status" value="1"/>
</dbReference>
<keyword evidence="4" id="KW-0418">Kinase</keyword>
<dbReference type="InterPro" id="IPR000719">
    <property type="entry name" value="Prot_kinase_dom"/>
</dbReference>
<dbReference type="GO" id="GO:0005634">
    <property type="term" value="C:nucleus"/>
    <property type="evidence" value="ECO:0007669"/>
    <property type="project" value="TreeGrafter"/>
</dbReference>
<keyword evidence="2" id="KW-0067">ATP-binding</keyword>
<keyword evidence="4" id="KW-0808">Transferase</keyword>
<dbReference type="InterPro" id="IPR011009">
    <property type="entry name" value="Kinase-like_dom_sf"/>
</dbReference>
<reference evidence="5" key="1">
    <citation type="journal article" date="2018" name="Nat. Microbiol.">
        <title>Leveraging single-cell genomics to expand the fungal tree of life.</title>
        <authorList>
            <person name="Ahrendt S.R."/>
            <person name="Quandt C.A."/>
            <person name="Ciobanu D."/>
            <person name="Clum A."/>
            <person name="Salamov A."/>
            <person name="Andreopoulos B."/>
            <person name="Cheng J.F."/>
            <person name="Woyke T."/>
            <person name="Pelin A."/>
            <person name="Henrissat B."/>
            <person name="Reynolds N.K."/>
            <person name="Benny G.L."/>
            <person name="Smith M.E."/>
            <person name="James T.Y."/>
            <person name="Grigoriev I.V."/>
        </authorList>
    </citation>
    <scope>NUCLEOTIDE SEQUENCE [LARGE SCALE GENOMIC DNA]</scope>
</reference>
<evidence type="ECO:0000259" key="3">
    <source>
        <dbReference type="PROSITE" id="PS50011"/>
    </source>
</evidence>
<dbReference type="Proteomes" id="UP000269721">
    <property type="component" value="Unassembled WGS sequence"/>
</dbReference>
<dbReference type="OrthoDB" id="1732493at2759"/>
<organism evidence="4 5">
    <name type="scientific">Blyttiomyces helicus</name>
    <dbReference type="NCBI Taxonomy" id="388810"/>
    <lineage>
        <taxon>Eukaryota</taxon>
        <taxon>Fungi</taxon>
        <taxon>Fungi incertae sedis</taxon>
        <taxon>Chytridiomycota</taxon>
        <taxon>Chytridiomycota incertae sedis</taxon>
        <taxon>Chytridiomycetes</taxon>
        <taxon>Chytridiomycetes incertae sedis</taxon>
        <taxon>Blyttiomyces</taxon>
    </lineage>
</organism>
<keyword evidence="5" id="KW-1185">Reference proteome</keyword>
<evidence type="ECO:0000313" key="5">
    <source>
        <dbReference type="Proteomes" id="UP000269721"/>
    </source>
</evidence>
<dbReference type="PROSITE" id="PS50011">
    <property type="entry name" value="PROTEIN_KINASE_DOM"/>
    <property type="match status" value="1"/>
</dbReference>
<dbReference type="Gene3D" id="1.10.510.10">
    <property type="entry name" value="Transferase(Phosphotransferase) domain 1"/>
    <property type="match status" value="1"/>
</dbReference>
<dbReference type="EMBL" id="KZ998715">
    <property type="protein sequence ID" value="RKO85818.1"/>
    <property type="molecule type" value="Genomic_DNA"/>
</dbReference>
<evidence type="ECO:0000256" key="2">
    <source>
        <dbReference type="ARBA" id="ARBA00022840"/>
    </source>
</evidence>
<evidence type="ECO:0000256" key="1">
    <source>
        <dbReference type="ARBA" id="ARBA00022741"/>
    </source>
</evidence>
<dbReference type="AlphaFoldDB" id="A0A4P9W4M6"/>
<protein>
    <submittedName>
        <fullName evidence="4">Kinase-like domain-containing protein</fullName>
    </submittedName>
</protein>
<feature type="non-terminal residue" evidence="4">
    <location>
        <position position="1"/>
    </location>
</feature>
<keyword evidence="1" id="KW-0547">Nucleotide-binding</keyword>
<gene>
    <name evidence="4" type="ORF">BDK51DRAFT_16817</name>
</gene>
<evidence type="ECO:0000313" key="4">
    <source>
        <dbReference type="EMBL" id="RKO85818.1"/>
    </source>
</evidence>
<name>A0A4P9W4M6_9FUNG</name>
<dbReference type="GO" id="GO:0005524">
    <property type="term" value="F:ATP binding"/>
    <property type="evidence" value="ECO:0007669"/>
    <property type="project" value="UniProtKB-KW"/>
</dbReference>
<dbReference type="GO" id="GO:0004674">
    <property type="term" value="F:protein serine/threonine kinase activity"/>
    <property type="evidence" value="ECO:0007669"/>
    <property type="project" value="TreeGrafter"/>
</dbReference>
<dbReference type="SMART" id="SM00220">
    <property type="entry name" value="S_TKc"/>
    <property type="match status" value="1"/>
</dbReference>
<accession>A0A4P9W4M6</accession>
<proteinExistence type="predicted"/>